<evidence type="ECO:0000259" key="14">
    <source>
        <dbReference type="PROSITE" id="PS50893"/>
    </source>
</evidence>
<keyword evidence="2" id="KW-0963">Cytoplasm</keyword>
<dbReference type="SUPFAM" id="SSF52540">
    <property type="entry name" value="P-loop containing nucleoside triphosphate hydrolases"/>
    <property type="match status" value="2"/>
</dbReference>
<gene>
    <name evidence="15" type="ORF">LZC94_02505</name>
</gene>
<protein>
    <recommendedName>
        <fullName evidence="12">UvrABC system protein A</fullName>
    </recommendedName>
    <alternativeName>
        <fullName evidence="13">Excinuclease ABC subunit A</fullName>
    </alternativeName>
</protein>
<dbReference type="InterPro" id="IPR027417">
    <property type="entry name" value="P-loop_NTPase"/>
</dbReference>
<feature type="domain" description="ABC transporter" evidence="14">
    <location>
        <begin position="5"/>
        <end position="436"/>
    </location>
</feature>
<dbReference type="RefSeq" id="WP_394825781.1">
    <property type="nucleotide sequence ID" value="NZ_CP089984.1"/>
</dbReference>
<dbReference type="PROSITE" id="PS00211">
    <property type="entry name" value="ABC_TRANSPORTER_1"/>
    <property type="match status" value="1"/>
</dbReference>
<dbReference type="Gene3D" id="1.20.1580.10">
    <property type="entry name" value="ABC transporter ATPase like domain"/>
    <property type="match status" value="2"/>
</dbReference>
<dbReference type="PROSITE" id="PS50893">
    <property type="entry name" value="ABC_TRANSPORTER_2"/>
    <property type="match status" value="2"/>
</dbReference>
<dbReference type="InterPro" id="IPR003439">
    <property type="entry name" value="ABC_transporter-like_ATP-bd"/>
</dbReference>
<name>A0ABZ2M406_9BACT</name>
<dbReference type="InterPro" id="IPR017871">
    <property type="entry name" value="ABC_transporter-like_CS"/>
</dbReference>
<keyword evidence="4" id="KW-0547">Nucleotide-binding</keyword>
<organism evidence="15 16">
    <name type="scientific">Pendulispora albinea</name>
    <dbReference type="NCBI Taxonomy" id="2741071"/>
    <lineage>
        <taxon>Bacteria</taxon>
        <taxon>Pseudomonadati</taxon>
        <taxon>Myxococcota</taxon>
        <taxon>Myxococcia</taxon>
        <taxon>Myxococcales</taxon>
        <taxon>Sorangiineae</taxon>
        <taxon>Pendulisporaceae</taxon>
        <taxon>Pendulispora</taxon>
    </lineage>
</organism>
<keyword evidence="3" id="KW-0677">Repeat</keyword>
<proteinExistence type="inferred from homology"/>
<evidence type="ECO:0000256" key="12">
    <source>
        <dbReference type="ARBA" id="ARBA00039316"/>
    </source>
</evidence>
<comment type="similarity">
    <text evidence="11">Belongs to the ABC transporter superfamily. UvrA family.</text>
</comment>
<dbReference type="Gene3D" id="3.40.50.300">
    <property type="entry name" value="P-loop containing nucleotide triphosphate hydrolases"/>
    <property type="match status" value="2"/>
</dbReference>
<dbReference type="InterPro" id="IPR003593">
    <property type="entry name" value="AAA+_ATPase"/>
</dbReference>
<dbReference type="Pfam" id="PF00005">
    <property type="entry name" value="ABC_tran"/>
    <property type="match status" value="1"/>
</dbReference>
<evidence type="ECO:0000256" key="3">
    <source>
        <dbReference type="ARBA" id="ARBA00022737"/>
    </source>
</evidence>
<evidence type="ECO:0000256" key="11">
    <source>
        <dbReference type="ARBA" id="ARBA00038000"/>
    </source>
</evidence>
<evidence type="ECO:0000313" key="15">
    <source>
        <dbReference type="EMBL" id="WXB16152.1"/>
    </source>
</evidence>
<evidence type="ECO:0000256" key="8">
    <source>
        <dbReference type="ARBA" id="ARBA00022881"/>
    </source>
</evidence>
<dbReference type="SMART" id="SM00382">
    <property type="entry name" value="AAA"/>
    <property type="match status" value="2"/>
</dbReference>
<dbReference type="Gene3D" id="1.10.8.280">
    <property type="entry name" value="ABC transporter ATPase domain-like"/>
    <property type="match status" value="1"/>
</dbReference>
<keyword evidence="8" id="KW-0267">Excision nuclease</keyword>
<sequence length="763" mass="83764">MGDFIRVVGARENNLKSVDLCIPKKRITVFTGVSGSGKSSLVFDTIAAESQRQLNETFSSFIRHRLPHHGQPEADSLQNLSAAIVVDQKRLGGTARSTVGTVTDIHSLLRLLYSRIGAPFVGYSDVFSFNNPAGMCPECEGLGTVSTIDLDALIDRTKSLNEGAIRFPSFEVGGWRWTRYVRSGFFDNDKKLADYTEDEWRTLLYEDDKPVVNPLPGWPPSSKYEGVVPRFQRSFLTKKSKEVEGRHKEAFERVVTRGPCPKCKGRRLNSKVLGCKIEGRNIADCAALEVRELAGVMRAIDARAAPPVRDAIVERLEQLTAIGLGYLSLDRETSTLSGGESQRVKMVRHLGSSLTDLTYVFDEPSTGLHPRDVHQLNELMKVLRDKGNTVLIVEHDPDVLAIADHVVDMGPGAGREGGEVVYQGDRAGLIRSKTRTGKYLRRRSELKAKTRSARGWLAVRRASLHNLRDVSVEIPKGVLTVVTGVAGSGKSSLIHGVLRKTYPETVSIDQSPLRGSKRSNPATYIGILDAIRESFARANGVSASLFSSNSSGACPECRGLGTTYMDLAFMDPIVSRCEACQGRRFTERVLRYTVRGKNIHEVLASTVADALEFFVEDGIQSALQRLADVGLGYLTLGQSLDTLSGGERQRLKLATELENAGPIYVFDEPTTGLHMSDVDRLVKLLDRLVEQGSTVIVIEHNLDVIRRADWIIDMGPGAGHDGGRVIFEGTPAELVADRDSATGRHLKMYLSATPFDGARQLHP</sequence>
<dbReference type="PANTHER" id="PTHR43152:SF2">
    <property type="entry name" value="DRUG RESISTANCE ABC TRANSPORTER"/>
    <property type="match status" value="1"/>
</dbReference>
<keyword evidence="7" id="KW-0067">ATP-binding</keyword>
<evidence type="ECO:0000256" key="1">
    <source>
        <dbReference type="ARBA" id="ARBA00004496"/>
    </source>
</evidence>
<keyword evidence="9" id="KW-0238">DNA-binding</keyword>
<keyword evidence="6" id="KW-0228">DNA excision</keyword>
<reference evidence="15 16" key="1">
    <citation type="submission" date="2021-12" db="EMBL/GenBank/DDBJ databases">
        <title>Discovery of the Pendulisporaceae a myxobacterial family with distinct sporulation behavior and unique specialized metabolism.</title>
        <authorList>
            <person name="Garcia R."/>
            <person name="Popoff A."/>
            <person name="Bader C.D."/>
            <person name="Loehr J."/>
            <person name="Walesch S."/>
            <person name="Walt C."/>
            <person name="Boldt J."/>
            <person name="Bunk B."/>
            <person name="Haeckl F.J.F.P.J."/>
            <person name="Gunesch A.P."/>
            <person name="Birkelbach J."/>
            <person name="Nuebel U."/>
            <person name="Pietschmann T."/>
            <person name="Bach T."/>
            <person name="Mueller R."/>
        </authorList>
    </citation>
    <scope>NUCLEOTIDE SEQUENCE [LARGE SCALE GENOMIC DNA]</scope>
    <source>
        <strain evidence="15 16">MSr11954</strain>
    </source>
</reference>
<evidence type="ECO:0000256" key="10">
    <source>
        <dbReference type="ARBA" id="ARBA00023204"/>
    </source>
</evidence>
<evidence type="ECO:0000256" key="2">
    <source>
        <dbReference type="ARBA" id="ARBA00022490"/>
    </source>
</evidence>
<evidence type="ECO:0000313" key="16">
    <source>
        <dbReference type="Proteomes" id="UP001370348"/>
    </source>
</evidence>
<comment type="subcellular location">
    <subcellularLocation>
        <location evidence="1">Cytoplasm</location>
    </subcellularLocation>
</comment>
<dbReference type="EMBL" id="CP089984">
    <property type="protein sequence ID" value="WXB16152.1"/>
    <property type="molecule type" value="Genomic_DNA"/>
</dbReference>
<evidence type="ECO:0000256" key="4">
    <source>
        <dbReference type="ARBA" id="ARBA00022741"/>
    </source>
</evidence>
<keyword evidence="16" id="KW-1185">Reference proteome</keyword>
<evidence type="ECO:0000256" key="5">
    <source>
        <dbReference type="ARBA" id="ARBA00022763"/>
    </source>
</evidence>
<dbReference type="CDD" id="cd03270">
    <property type="entry name" value="ABC_UvrA_I"/>
    <property type="match status" value="1"/>
</dbReference>
<evidence type="ECO:0000256" key="7">
    <source>
        <dbReference type="ARBA" id="ARBA00022840"/>
    </source>
</evidence>
<keyword evidence="10" id="KW-0234">DNA repair</keyword>
<dbReference type="Proteomes" id="UP001370348">
    <property type="component" value="Chromosome"/>
</dbReference>
<evidence type="ECO:0000256" key="13">
    <source>
        <dbReference type="ARBA" id="ARBA00042156"/>
    </source>
</evidence>
<feature type="domain" description="ABC transporter" evidence="14">
    <location>
        <begin position="440"/>
        <end position="741"/>
    </location>
</feature>
<evidence type="ECO:0000256" key="6">
    <source>
        <dbReference type="ARBA" id="ARBA00022769"/>
    </source>
</evidence>
<evidence type="ECO:0000256" key="9">
    <source>
        <dbReference type="ARBA" id="ARBA00023125"/>
    </source>
</evidence>
<accession>A0ABZ2M406</accession>
<dbReference type="PANTHER" id="PTHR43152">
    <property type="entry name" value="UVRABC SYSTEM PROTEIN A"/>
    <property type="match status" value="1"/>
</dbReference>
<keyword evidence="5" id="KW-0227">DNA damage</keyword>